<dbReference type="RefSeq" id="XP_005643787.1">
    <property type="nucleotide sequence ID" value="XM_005643730.1"/>
</dbReference>
<proteinExistence type="predicted"/>
<keyword evidence="4" id="KW-1185">Reference proteome</keyword>
<comment type="caution">
    <text evidence="3">The sequence shown here is derived from an EMBL/GenBank/DDBJ whole genome shotgun (WGS) entry which is preliminary data.</text>
</comment>
<dbReference type="eggNOG" id="ENOG502QTGX">
    <property type="taxonomic scope" value="Eukaryota"/>
</dbReference>
<dbReference type="InterPro" id="IPR052940">
    <property type="entry name" value="Carb_Esterase_6"/>
</dbReference>
<dbReference type="SUPFAM" id="SSF52266">
    <property type="entry name" value="SGNH hydrolase"/>
    <property type="match status" value="1"/>
</dbReference>
<organism evidence="3 4">
    <name type="scientific">Coccomyxa subellipsoidea (strain C-169)</name>
    <name type="common">Green microalga</name>
    <dbReference type="NCBI Taxonomy" id="574566"/>
    <lineage>
        <taxon>Eukaryota</taxon>
        <taxon>Viridiplantae</taxon>
        <taxon>Chlorophyta</taxon>
        <taxon>core chlorophytes</taxon>
        <taxon>Trebouxiophyceae</taxon>
        <taxon>Trebouxiophyceae incertae sedis</taxon>
        <taxon>Coccomyxaceae</taxon>
        <taxon>Coccomyxa</taxon>
        <taxon>Coccomyxa subellipsoidea</taxon>
    </lineage>
</organism>
<dbReference type="Gene3D" id="3.40.50.1110">
    <property type="entry name" value="SGNH hydrolase"/>
    <property type="match status" value="1"/>
</dbReference>
<dbReference type="InterPro" id="IPR005181">
    <property type="entry name" value="SASA"/>
</dbReference>
<dbReference type="GO" id="GO:0016787">
    <property type="term" value="F:hydrolase activity"/>
    <property type="evidence" value="ECO:0007669"/>
    <property type="project" value="UniProtKB-KW"/>
</dbReference>
<dbReference type="EMBL" id="AGSI01000020">
    <property type="protein sequence ID" value="EIE19243.1"/>
    <property type="molecule type" value="Genomic_DNA"/>
</dbReference>
<dbReference type="OrthoDB" id="42638at2759"/>
<keyword evidence="1" id="KW-0378">Hydrolase</keyword>
<name>I0YLH4_COCSC</name>
<evidence type="ECO:0000256" key="1">
    <source>
        <dbReference type="ARBA" id="ARBA00022801"/>
    </source>
</evidence>
<protein>
    <recommendedName>
        <fullName evidence="2">Sialate O-acetylesterase domain-containing protein</fullName>
    </recommendedName>
</protein>
<dbReference type="Pfam" id="PF03629">
    <property type="entry name" value="SASA"/>
    <property type="match status" value="1"/>
</dbReference>
<dbReference type="PANTHER" id="PTHR31988">
    <property type="entry name" value="ESTERASE, PUTATIVE (DUF303)-RELATED"/>
    <property type="match status" value="1"/>
</dbReference>
<evidence type="ECO:0000313" key="3">
    <source>
        <dbReference type="EMBL" id="EIE19243.1"/>
    </source>
</evidence>
<accession>I0YLH4</accession>
<evidence type="ECO:0000313" key="4">
    <source>
        <dbReference type="Proteomes" id="UP000007264"/>
    </source>
</evidence>
<dbReference type="AlphaFoldDB" id="I0YLH4"/>
<feature type="domain" description="Sialate O-acetylesterase" evidence="2">
    <location>
        <begin position="16"/>
        <end position="136"/>
    </location>
</feature>
<dbReference type="Proteomes" id="UP000007264">
    <property type="component" value="Unassembled WGS sequence"/>
</dbReference>
<dbReference type="PANTHER" id="PTHR31988:SF19">
    <property type="entry name" value="9-O-ACETYL-N-ACETYLNEURAMINIC ACID DEACETYLASE-RELATED"/>
    <property type="match status" value="1"/>
</dbReference>
<sequence>MSVALRSSTYDSTDVSVYILGGQSNMSGRGGVERFPDGTKVFDEEASKYPVAVGADPRVLCFNAAGHWVEAREPMHADIDTTKVTGVGPGLIFAKELLALLRSPGQQIGLVPCAVGGTCMDQWLPGTALFQQMVCTSAALVLYGWEHEVVPNIDLLLHA</sequence>
<dbReference type="STRING" id="574566.I0YLH4"/>
<gene>
    <name evidence="3" type="ORF">COCSUDRAFT_83591</name>
</gene>
<dbReference type="KEGG" id="csl:COCSUDRAFT_83591"/>
<dbReference type="InterPro" id="IPR036514">
    <property type="entry name" value="SGNH_hydro_sf"/>
</dbReference>
<reference evidence="3 4" key="1">
    <citation type="journal article" date="2012" name="Genome Biol.">
        <title>The genome of the polar eukaryotic microalga coccomyxa subellipsoidea reveals traits of cold adaptation.</title>
        <authorList>
            <person name="Blanc G."/>
            <person name="Agarkova I."/>
            <person name="Grimwood J."/>
            <person name="Kuo A."/>
            <person name="Brueggeman A."/>
            <person name="Dunigan D."/>
            <person name="Gurnon J."/>
            <person name="Ladunga I."/>
            <person name="Lindquist E."/>
            <person name="Lucas S."/>
            <person name="Pangilinan J."/>
            <person name="Proschold T."/>
            <person name="Salamov A."/>
            <person name="Schmutz J."/>
            <person name="Weeks D."/>
            <person name="Yamada T."/>
            <person name="Claverie J.M."/>
            <person name="Grigoriev I."/>
            <person name="Van Etten J."/>
            <person name="Lomsadze A."/>
            <person name="Borodovsky M."/>
        </authorList>
    </citation>
    <scope>NUCLEOTIDE SEQUENCE [LARGE SCALE GENOMIC DNA]</scope>
    <source>
        <strain evidence="3 4">C-169</strain>
    </source>
</reference>
<evidence type="ECO:0000259" key="2">
    <source>
        <dbReference type="Pfam" id="PF03629"/>
    </source>
</evidence>
<dbReference type="GeneID" id="17037034"/>